<reference evidence="1" key="2">
    <citation type="submission" date="2018-04" db="EMBL/GenBank/DDBJ databases">
        <title>OnivRS2 (Oryza nivara Reference Sequence Version 2).</title>
        <authorList>
            <person name="Zhang J."/>
            <person name="Kudrna D."/>
            <person name="Lee S."/>
            <person name="Talag J."/>
            <person name="Rajasekar S."/>
            <person name="Welchert J."/>
            <person name="Hsing Y.-I."/>
            <person name="Wing R.A."/>
        </authorList>
    </citation>
    <scope>NUCLEOTIDE SEQUENCE [LARGE SCALE GENOMIC DNA]</scope>
    <source>
        <strain evidence="1">SL10</strain>
    </source>
</reference>
<dbReference type="Gramene" id="ONIVA12G04180.1">
    <property type="protein sequence ID" value="ONIVA12G04180.1"/>
    <property type="gene ID" value="ONIVA12G04180"/>
</dbReference>
<dbReference type="AlphaFoldDB" id="A0A0E0J7E6"/>
<name>A0A0E0J7E6_ORYNI</name>
<dbReference type="HOGENOM" id="CLU_2798488_0_0_1"/>
<evidence type="ECO:0000313" key="1">
    <source>
        <dbReference type="EnsemblPlants" id="ONIVA12G04180.1"/>
    </source>
</evidence>
<accession>A0A0E0J7E6</accession>
<sequence length="81" mass="8785">MASPFPIVDKLFRQIRFLLVHDAYEVAEEQLGDAHAVGKEQIGLIDRMGKICLGRLGLPMASCSRGGQKAFSQADSCSACM</sequence>
<keyword evidence="2" id="KW-1185">Reference proteome</keyword>
<dbReference type="Proteomes" id="UP000006591">
    <property type="component" value="Chromosome 12"/>
</dbReference>
<organism evidence="1">
    <name type="scientific">Oryza nivara</name>
    <name type="common">Indian wild rice</name>
    <name type="synonym">Oryza sativa f. spontanea</name>
    <dbReference type="NCBI Taxonomy" id="4536"/>
    <lineage>
        <taxon>Eukaryota</taxon>
        <taxon>Viridiplantae</taxon>
        <taxon>Streptophyta</taxon>
        <taxon>Embryophyta</taxon>
        <taxon>Tracheophyta</taxon>
        <taxon>Spermatophyta</taxon>
        <taxon>Magnoliopsida</taxon>
        <taxon>Liliopsida</taxon>
        <taxon>Poales</taxon>
        <taxon>Poaceae</taxon>
        <taxon>BOP clade</taxon>
        <taxon>Oryzoideae</taxon>
        <taxon>Oryzeae</taxon>
        <taxon>Oryzinae</taxon>
        <taxon>Oryza</taxon>
    </lineage>
</organism>
<evidence type="ECO:0000313" key="2">
    <source>
        <dbReference type="Proteomes" id="UP000006591"/>
    </source>
</evidence>
<protein>
    <submittedName>
        <fullName evidence="1">Uncharacterized protein</fullName>
    </submittedName>
</protein>
<dbReference type="OMA" id="GLPMASC"/>
<proteinExistence type="predicted"/>
<reference evidence="1" key="1">
    <citation type="submission" date="2015-04" db="UniProtKB">
        <authorList>
            <consortium name="EnsemblPlants"/>
        </authorList>
    </citation>
    <scope>IDENTIFICATION</scope>
    <source>
        <strain evidence="1">SL10</strain>
    </source>
</reference>
<dbReference type="EnsemblPlants" id="ONIVA12G04180.1">
    <property type="protein sequence ID" value="ONIVA12G04180.1"/>
    <property type="gene ID" value="ONIVA12G04180"/>
</dbReference>